<keyword evidence="2" id="KW-0547">Nucleotide-binding</keyword>
<dbReference type="Proteomes" id="UP000396788">
    <property type="component" value="Unassembled WGS sequence"/>
</dbReference>
<dbReference type="Pfam" id="PF00437">
    <property type="entry name" value="T2SSE"/>
    <property type="match status" value="1"/>
</dbReference>
<evidence type="ECO:0000256" key="2">
    <source>
        <dbReference type="ARBA" id="ARBA00022741"/>
    </source>
</evidence>
<dbReference type="PANTHER" id="PTHR30258">
    <property type="entry name" value="TYPE II SECRETION SYSTEM PROTEIN GSPE-RELATED"/>
    <property type="match status" value="1"/>
</dbReference>
<dbReference type="InterPro" id="IPR027417">
    <property type="entry name" value="P-loop_NTPase"/>
</dbReference>
<name>A0A5E4W533_9BURK</name>
<dbReference type="Gene3D" id="3.40.50.300">
    <property type="entry name" value="P-loop containing nucleotide triphosphate hydrolases"/>
    <property type="match status" value="1"/>
</dbReference>
<protein>
    <submittedName>
        <fullName evidence="5">GspE family protein</fullName>
    </submittedName>
</protein>
<dbReference type="EMBL" id="CABPRY010000006">
    <property type="protein sequence ID" value="VVE18979.1"/>
    <property type="molecule type" value="Genomic_DNA"/>
</dbReference>
<dbReference type="PANTHER" id="PTHR30258:SF2">
    <property type="entry name" value="COMG OPERON PROTEIN 1"/>
    <property type="match status" value="1"/>
</dbReference>
<evidence type="ECO:0000256" key="1">
    <source>
        <dbReference type="ARBA" id="ARBA00006611"/>
    </source>
</evidence>
<accession>A0A5E4W533</accession>
<evidence type="ECO:0000256" key="3">
    <source>
        <dbReference type="ARBA" id="ARBA00022840"/>
    </source>
</evidence>
<dbReference type="GO" id="GO:0005886">
    <property type="term" value="C:plasma membrane"/>
    <property type="evidence" value="ECO:0007669"/>
    <property type="project" value="TreeGrafter"/>
</dbReference>
<evidence type="ECO:0000259" key="4">
    <source>
        <dbReference type="Pfam" id="PF00437"/>
    </source>
</evidence>
<dbReference type="GO" id="GO:0005524">
    <property type="term" value="F:ATP binding"/>
    <property type="evidence" value="ECO:0007669"/>
    <property type="project" value="UniProtKB-KW"/>
</dbReference>
<organism evidence="5 6">
    <name type="scientific">Pandoraea cepalis</name>
    <dbReference type="NCBI Taxonomy" id="2508294"/>
    <lineage>
        <taxon>Bacteria</taxon>
        <taxon>Pseudomonadati</taxon>
        <taxon>Pseudomonadota</taxon>
        <taxon>Betaproteobacteria</taxon>
        <taxon>Burkholderiales</taxon>
        <taxon>Burkholderiaceae</taxon>
        <taxon>Pandoraea</taxon>
    </lineage>
</organism>
<reference evidence="5 6" key="1">
    <citation type="submission" date="2019-08" db="EMBL/GenBank/DDBJ databases">
        <authorList>
            <person name="Peeters C."/>
        </authorList>
    </citation>
    <scope>NUCLEOTIDE SEQUENCE [LARGE SCALE GENOMIC DNA]</scope>
    <source>
        <strain evidence="5 6">LMG 31107</strain>
    </source>
</reference>
<keyword evidence="3" id="KW-0067">ATP-binding</keyword>
<dbReference type="SUPFAM" id="SSF52540">
    <property type="entry name" value="P-loop containing nucleoside triphosphate hydrolases"/>
    <property type="match status" value="1"/>
</dbReference>
<evidence type="ECO:0000313" key="6">
    <source>
        <dbReference type="Proteomes" id="UP000396788"/>
    </source>
</evidence>
<sequence>MQQRGNADDHLRVRPLIAIPHPNVNKLKDLIWSDLCVREDPSKGWLKAASDSMVVSPLPSDSWEELKQLFLALNRSWDQRGAVASRYGFPMEWPPEDGMRLRAKRIQLANGEHVYVCRAFRFKPFRLQDTGIAAPLVNKLLSPEIRGGIGIILGRPGAGKTTTAYSFLQERARRLGGVTWTIESPVEMDHLEGRYENGYIHQIEVETPEILYETVKDLARATPNVLFVGEVLDDQTAEVVAQASKMGFLVLCTYHGGDLINGIERFARAAGHGIVSAQFVDAFRFAVHIDLRMVETGGRARPINDSLISSLETGNPPRVLSARSLFCISDADPIRGHMKKGEFAQLQSEIDRQKNELLKLQSEMSLGRAR</sequence>
<proteinExistence type="inferred from homology"/>
<dbReference type="GO" id="GO:0016887">
    <property type="term" value="F:ATP hydrolysis activity"/>
    <property type="evidence" value="ECO:0007669"/>
    <property type="project" value="TreeGrafter"/>
</dbReference>
<evidence type="ECO:0000313" key="5">
    <source>
        <dbReference type="EMBL" id="VVE18979.1"/>
    </source>
</evidence>
<dbReference type="InterPro" id="IPR001482">
    <property type="entry name" value="T2SS/T4SS_dom"/>
</dbReference>
<comment type="similarity">
    <text evidence="1">Belongs to the GSP E family.</text>
</comment>
<gene>
    <name evidence="5" type="ORF">PCE31107_03048</name>
</gene>
<feature type="domain" description="Bacterial type II secretion system protein E" evidence="4">
    <location>
        <begin position="96"/>
        <end position="267"/>
    </location>
</feature>
<dbReference type="AlphaFoldDB" id="A0A5E4W533"/>